<reference evidence="3 4" key="1">
    <citation type="submission" date="2015-11" db="EMBL/GenBank/DDBJ databases">
        <title>Draft genome sequences of new species of the genus Lactobacillus isolated from orchardgrass silage.</title>
        <authorList>
            <person name="Tohno M."/>
            <person name="Tanizawa Y."/>
            <person name="Arita M."/>
        </authorList>
    </citation>
    <scope>NUCLEOTIDE SEQUENCE [LARGE SCALE GENOMIC DNA]</scope>
    <source>
        <strain evidence="3 4">IWT30</strain>
    </source>
</reference>
<proteinExistence type="predicted"/>
<evidence type="ECO:0000259" key="2">
    <source>
        <dbReference type="Pfam" id="PF20434"/>
    </source>
</evidence>
<keyword evidence="1" id="KW-0378">Hydrolase</keyword>
<dbReference type="PANTHER" id="PTHR48081">
    <property type="entry name" value="AB HYDROLASE SUPERFAMILY PROTEIN C4A8.06C"/>
    <property type="match status" value="1"/>
</dbReference>
<dbReference type="Pfam" id="PF20434">
    <property type="entry name" value="BD-FAE"/>
    <property type="match status" value="1"/>
</dbReference>
<dbReference type="AlphaFoldDB" id="A0A1Z5IA72"/>
<dbReference type="OrthoDB" id="9815425at2"/>
<evidence type="ECO:0000256" key="1">
    <source>
        <dbReference type="ARBA" id="ARBA00022801"/>
    </source>
</evidence>
<gene>
    <name evidence="3" type="ORF">IWT30_00463</name>
</gene>
<dbReference type="Gene3D" id="3.40.50.1820">
    <property type="entry name" value="alpha/beta hydrolase"/>
    <property type="match status" value="1"/>
</dbReference>
<evidence type="ECO:0000313" key="3">
    <source>
        <dbReference type="EMBL" id="GAW98518.1"/>
    </source>
</evidence>
<dbReference type="InterPro" id="IPR029058">
    <property type="entry name" value="AB_hydrolase_fold"/>
</dbReference>
<accession>A0A1Z5IA72</accession>
<name>A0A1Z5IA72_9LACO</name>
<dbReference type="InterPro" id="IPR050300">
    <property type="entry name" value="GDXG_lipolytic_enzyme"/>
</dbReference>
<organism evidence="3 4">
    <name type="scientific">Secundilactobacillus mixtipabuli</name>
    <dbReference type="NCBI Taxonomy" id="1435342"/>
    <lineage>
        <taxon>Bacteria</taxon>
        <taxon>Bacillati</taxon>
        <taxon>Bacillota</taxon>
        <taxon>Bacilli</taxon>
        <taxon>Lactobacillales</taxon>
        <taxon>Lactobacillaceae</taxon>
        <taxon>Secundilactobacillus</taxon>
    </lineage>
</organism>
<dbReference type="InterPro" id="IPR049492">
    <property type="entry name" value="BD-FAE-like_dom"/>
</dbReference>
<dbReference type="SUPFAM" id="SSF53474">
    <property type="entry name" value="alpha/beta-Hydrolases"/>
    <property type="match status" value="1"/>
</dbReference>
<dbReference type="Proteomes" id="UP000198374">
    <property type="component" value="Unassembled WGS sequence"/>
</dbReference>
<comment type="caution">
    <text evidence="3">The sequence shown here is derived from an EMBL/GenBank/DDBJ whole genome shotgun (WGS) entry which is preliminary data.</text>
</comment>
<sequence>MQTIDYVFGDTQFKASFWYPSTENMNPAIIYIHGGGLMYGNRNDLPQAYLNMFLKAGYPLLALDYYLAPEKSLSDIVSSLQAGIRYFTTHFTDIGLSSPNFILFGRSAGAYLSCQLLLGTSIPMPKAFIDFYGFANISAPTFKRPNTLYNSYPLISSDQFESMLSKTPIINSSIESRFLLYVYARQSQKWAQLVLQQDSEEQFKSNQVDLFPPTYICHSTSDPDVPFSNAISLKAKIPNATLTTVPDKMHDFDRSVTSSTLEEYQKVIGWLHTIG</sequence>
<protein>
    <recommendedName>
        <fullName evidence="2">BD-FAE-like domain-containing protein</fullName>
    </recommendedName>
</protein>
<feature type="domain" description="BD-FAE-like" evidence="2">
    <location>
        <begin position="22"/>
        <end position="236"/>
    </location>
</feature>
<keyword evidence="4" id="KW-1185">Reference proteome</keyword>
<dbReference type="RefSeq" id="WP_089108334.1">
    <property type="nucleotide sequence ID" value="NZ_BCMF01000002.1"/>
</dbReference>
<evidence type="ECO:0000313" key="4">
    <source>
        <dbReference type="Proteomes" id="UP000198374"/>
    </source>
</evidence>
<dbReference type="GO" id="GO:0016787">
    <property type="term" value="F:hydrolase activity"/>
    <property type="evidence" value="ECO:0007669"/>
    <property type="project" value="UniProtKB-KW"/>
</dbReference>
<dbReference type="EMBL" id="BCMF01000002">
    <property type="protein sequence ID" value="GAW98518.1"/>
    <property type="molecule type" value="Genomic_DNA"/>
</dbReference>